<evidence type="ECO:0000313" key="3">
    <source>
        <dbReference type="Proteomes" id="UP000046393"/>
    </source>
</evidence>
<dbReference type="InterPro" id="IPR050525">
    <property type="entry name" value="ECM_Assembly_Org"/>
</dbReference>
<feature type="compositionally biased region" description="Low complexity" evidence="1">
    <location>
        <begin position="658"/>
        <end position="672"/>
    </location>
</feature>
<evidence type="ECO:0000259" key="2">
    <source>
        <dbReference type="PROSITE" id="PS50234"/>
    </source>
</evidence>
<dbReference type="SMART" id="SM00327">
    <property type="entry name" value="VWA"/>
    <property type="match status" value="2"/>
</dbReference>
<feature type="region of interest" description="Disordered" evidence="1">
    <location>
        <begin position="653"/>
        <end position="672"/>
    </location>
</feature>
<keyword evidence="3" id="KW-1185">Reference proteome</keyword>
<accession>A0A0N5AG17</accession>
<dbReference type="InterPro" id="IPR002035">
    <property type="entry name" value="VWF_A"/>
</dbReference>
<dbReference type="InterPro" id="IPR036465">
    <property type="entry name" value="vWFA_dom_sf"/>
</dbReference>
<sequence length="854" mass="93847">MNACVLNTTVNFTLDYLAPEWHITRSGTNAFTGLYDTYSGPFNNDAEFRTQLMAITNSYTEPDPSIKRSMQLLDNILKSSNRCRKISAILYTYSSNYDDVAESVELANELYFNDVNLIIVGLGDANQTLLQALSGSVLMPTELDSDCAKNVNGLLCKQPMKPSDLPATVTPTTTTPTPPATTVTKTTTTPEICPDCNPPTSNILLLIESSKGLPETDFEKVTKFVREDLTDTWNHYERIAIGFYSATNHFYSLVEYGSMNSSDDFKALLTSTIYFDKWQSEISSALIAAWKVYTPLATHDIQNIVLFSTNQNDAELKKASVYAEKLKTRGKLIIIATGGQFASSIFGQLTEKENIIEWPKYDDVSGLKAKILLALNNTTPSPTEEKPTTTVTNAQRNHLHQLTYSVVPQLECGIKDIALLCDVSNSYALSDFQKLTNFLSKKFVTKLPIDPTSVEVGVFTFGERCNEVAAFDSRNVSELATAIGTLLHQQKASRANIARAFRTTSDALSNRDRQVPVVTILLLASSDQNEVNNAKKSAWNLRNNNNTLITVALGNADESIVGQLASGKEFSHKMQFEGDSDVADKIYDELCKDPPNPGPMTTMKPSTTTTVAITTPHSDLNCKANVFMIVDAATPDLSDLIAISQRICESPVAPKPMPATTTTTTTTSTALPTATDCKPPLANILIILDGSSGVTDEQFQNTIAMLSTNLVREWNNLQRVALAEYGSKKGLHQIIDYNNLNSVEELRSALSNGASLLNNKVSLAQVLRQATRMFTPNKKYGKQKTILFCSEKNSTEISSAKTYADELKNKGKLIIVAIAIDDSSILKELTENIIDWKNDANPENIATEIMNLLK</sequence>
<evidence type="ECO:0000256" key="1">
    <source>
        <dbReference type="SAM" id="MobiDB-lite"/>
    </source>
</evidence>
<feature type="region of interest" description="Disordered" evidence="1">
    <location>
        <begin position="167"/>
        <end position="188"/>
    </location>
</feature>
<feature type="domain" description="VWFA" evidence="2">
    <location>
        <begin position="416"/>
        <end position="590"/>
    </location>
</feature>
<dbReference type="Proteomes" id="UP000046393">
    <property type="component" value="Unplaced"/>
</dbReference>
<proteinExistence type="predicted"/>
<feature type="domain" description="VWFA" evidence="2">
    <location>
        <begin position="202"/>
        <end position="371"/>
    </location>
</feature>
<protein>
    <submittedName>
        <fullName evidence="4">VWFA domain-containing protein</fullName>
    </submittedName>
</protein>
<reference evidence="4" key="1">
    <citation type="submission" date="2017-02" db="UniProtKB">
        <authorList>
            <consortium name="WormBaseParasite"/>
        </authorList>
    </citation>
    <scope>IDENTIFICATION</scope>
</reference>
<dbReference type="STRING" id="451379.A0A0N5AG17"/>
<dbReference type="Gene3D" id="3.40.50.410">
    <property type="entry name" value="von Willebrand factor, type A domain"/>
    <property type="match status" value="3"/>
</dbReference>
<dbReference type="SUPFAM" id="SSF53300">
    <property type="entry name" value="vWA-like"/>
    <property type="match status" value="3"/>
</dbReference>
<feature type="domain" description="VWFA" evidence="2">
    <location>
        <begin position="683"/>
        <end position="831"/>
    </location>
</feature>
<evidence type="ECO:0000313" key="4">
    <source>
        <dbReference type="WBParaSite" id="SMUV_0000324201-mRNA-1"/>
    </source>
</evidence>
<dbReference type="PROSITE" id="PS50234">
    <property type="entry name" value="VWFA"/>
    <property type="match status" value="3"/>
</dbReference>
<organism evidence="3 4">
    <name type="scientific">Syphacia muris</name>
    <dbReference type="NCBI Taxonomy" id="451379"/>
    <lineage>
        <taxon>Eukaryota</taxon>
        <taxon>Metazoa</taxon>
        <taxon>Ecdysozoa</taxon>
        <taxon>Nematoda</taxon>
        <taxon>Chromadorea</taxon>
        <taxon>Rhabditida</taxon>
        <taxon>Spirurina</taxon>
        <taxon>Oxyuridomorpha</taxon>
        <taxon>Oxyuroidea</taxon>
        <taxon>Oxyuridae</taxon>
        <taxon>Syphacia</taxon>
    </lineage>
</organism>
<dbReference type="PANTHER" id="PTHR24020">
    <property type="entry name" value="COLLAGEN ALPHA"/>
    <property type="match status" value="1"/>
</dbReference>
<dbReference type="AlphaFoldDB" id="A0A0N5AG17"/>
<dbReference type="PANTHER" id="PTHR24020:SF20">
    <property type="entry name" value="PH DOMAIN-CONTAINING PROTEIN"/>
    <property type="match status" value="1"/>
</dbReference>
<dbReference type="WBParaSite" id="SMUV_0000324201-mRNA-1">
    <property type="protein sequence ID" value="SMUV_0000324201-mRNA-1"/>
    <property type="gene ID" value="SMUV_0000324201"/>
</dbReference>
<name>A0A0N5AG17_9BILA</name>
<dbReference type="Pfam" id="PF00092">
    <property type="entry name" value="VWA"/>
    <property type="match status" value="2"/>
</dbReference>